<dbReference type="CDD" id="cd12148">
    <property type="entry name" value="fungal_TF_MHR"/>
    <property type="match status" value="1"/>
</dbReference>
<comment type="caution">
    <text evidence="5">The sequence shown here is derived from an EMBL/GenBank/DDBJ whole genome shotgun (WGS) entry which is preliminary data.</text>
</comment>
<evidence type="ECO:0000256" key="1">
    <source>
        <dbReference type="ARBA" id="ARBA00004123"/>
    </source>
</evidence>
<reference evidence="5 6" key="1">
    <citation type="submission" date="2017-03" db="EMBL/GenBank/DDBJ databases">
        <title>Genomes of endolithic fungi from Antarctica.</title>
        <authorList>
            <person name="Coleine C."/>
            <person name="Masonjones S."/>
            <person name="Stajich J.E."/>
        </authorList>
    </citation>
    <scope>NUCLEOTIDE SEQUENCE [LARGE SCALE GENOMIC DNA]</scope>
    <source>
        <strain evidence="5 6">CCFEE 5184</strain>
    </source>
</reference>
<dbReference type="AlphaFoldDB" id="A0A4U0Y460"/>
<name>A0A4U0Y460_9PEZI</name>
<dbReference type="OrthoDB" id="424974at2759"/>
<dbReference type="PANTHER" id="PTHR31001:SF85">
    <property type="entry name" value="ZN(II)2CYS6 TRANSCRIPTION FACTOR (EUROFUNG)"/>
    <property type="match status" value="1"/>
</dbReference>
<evidence type="ECO:0000259" key="4">
    <source>
        <dbReference type="Pfam" id="PF04082"/>
    </source>
</evidence>
<evidence type="ECO:0000256" key="3">
    <source>
        <dbReference type="SAM" id="MobiDB-lite"/>
    </source>
</evidence>
<organism evidence="5 6">
    <name type="scientific">Friedmanniomyces simplex</name>
    <dbReference type="NCBI Taxonomy" id="329884"/>
    <lineage>
        <taxon>Eukaryota</taxon>
        <taxon>Fungi</taxon>
        <taxon>Dikarya</taxon>
        <taxon>Ascomycota</taxon>
        <taxon>Pezizomycotina</taxon>
        <taxon>Dothideomycetes</taxon>
        <taxon>Dothideomycetidae</taxon>
        <taxon>Mycosphaerellales</taxon>
        <taxon>Teratosphaeriaceae</taxon>
        <taxon>Friedmanniomyces</taxon>
    </lineage>
</organism>
<feature type="region of interest" description="Disordered" evidence="3">
    <location>
        <begin position="49"/>
        <end position="69"/>
    </location>
</feature>
<sequence length="681" mass="75659">MSAPEAQQPAKPGTACLGCRRQVGVKRKRGPYKKERHLEHLAKYLEPRGLGLGTTESRQRQNGSVGPEARTHDAIAVSNSGLASPDGQGSQSEILVKDALIALTKSSVCERDSTRESGLQVVSGHSNGQTGALNESTSIYPSARRVFEYWHLFVTRVDPITKVIHCPSVARKVLEAINRPSQPGSSAETLLFAIYYVAVSTCTANEARRRFGESRHVLLQRYGRVIESVLADTYSMPTLESVQAVVLYMIGIRRQDDGTSVATLFALAVRMAQMIGLHEDPGVGFGPFETEFRRRAWWHICALESRAAEEGNARAKSIQEGRNVQLPANLNDDDLDPNAMEAPQTRKGRTDMSWVLMRWEVQYLAYRVAAVRKLVRSDGQPWDKEITTARQRHILEEAQTRLDTEYVQHLHKSRPLDLMALAHYECILLKVKMIIDCPNAHGHISANSIDMSSKERSRSLQDSVAIISITHMIALDRRLEKWQWFIRGYVQWHSLAIVVAELGRIKNKQFTRSAWAVLDPILTDWDSAYLNRKGEAAWDHVNALISRAKQMRHHAEDLGPSAAQSGWDPAMRRDLDSLTSVSAGGCVNPAEKLMPFGGTGSQPTPNSTLGVNGAPQQQTLWDQSADREYDANFGSFDELGQIDFQAFDAVFGGDAWEFPSPGQDFSGMPLAPKLHTDAPVC</sequence>
<feature type="compositionally biased region" description="Polar residues" evidence="3">
    <location>
        <begin position="54"/>
        <end position="64"/>
    </location>
</feature>
<dbReference type="GO" id="GO:0005634">
    <property type="term" value="C:nucleus"/>
    <property type="evidence" value="ECO:0007669"/>
    <property type="project" value="UniProtKB-SubCell"/>
</dbReference>
<proteinExistence type="predicted"/>
<dbReference type="EMBL" id="NAJQ01000006">
    <property type="protein sequence ID" value="TKA83606.1"/>
    <property type="molecule type" value="Genomic_DNA"/>
</dbReference>
<keyword evidence="2" id="KW-0539">Nucleus</keyword>
<accession>A0A4U0Y460</accession>
<feature type="region of interest" description="Disordered" evidence="3">
    <location>
        <begin position="327"/>
        <end position="346"/>
    </location>
</feature>
<evidence type="ECO:0000313" key="6">
    <source>
        <dbReference type="Proteomes" id="UP000309340"/>
    </source>
</evidence>
<dbReference type="GO" id="GO:0003677">
    <property type="term" value="F:DNA binding"/>
    <property type="evidence" value="ECO:0007669"/>
    <property type="project" value="InterPro"/>
</dbReference>
<dbReference type="PANTHER" id="PTHR31001">
    <property type="entry name" value="UNCHARACTERIZED TRANSCRIPTIONAL REGULATORY PROTEIN"/>
    <property type="match status" value="1"/>
</dbReference>
<evidence type="ECO:0000313" key="5">
    <source>
        <dbReference type="EMBL" id="TKA83606.1"/>
    </source>
</evidence>
<gene>
    <name evidence="5" type="ORF">B0A55_00380</name>
</gene>
<dbReference type="GO" id="GO:0008270">
    <property type="term" value="F:zinc ion binding"/>
    <property type="evidence" value="ECO:0007669"/>
    <property type="project" value="InterPro"/>
</dbReference>
<dbReference type="Proteomes" id="UP000309340">
    <property type="component" value="Unassembled WGS sequence"/>
</dbReference>
<dbReference type="GO" id="GO:0006351">
    <property type="term" value="P:DNA-templated transcription"/>
    <property type="evidence" value="ECO:0007669"/>
    <property type="project" value="InterPro"/>
</dbReference>
<dbReference type="InterPro" id="IPR007219">
    <property type="entry name" value="XnlR_reg_dom"/>
</dbReference>
<comment type="subcellular location">
    <subcellularLocation>
        <location evidence="1">Nucleus</location>
    </subcellularLocation>
</comment>
<dbReference type="InterPro" id="IPR050613">
    <property type="entry name" value="Sec_Metabolite_Reg"/>
</dbReference>
<dbReference type="Pfam" id="PF04082">
    <property type="entry name" value="Fungal_trans"/>
    <property type="match status" value="1"/>
</dbReference>
<feature type="domain" description="Xylanolytic transcriptional activator regulatory" evidence="4">
    <location>
        <begin position="152"/>
        <end position="300"/>
    </location>
</feature>
<evidence type="ECO:0000256" key="2">
    <source>
        <dbReference type="ARBA" id="ARBA00023242"/>
    </source>
</evidence>
<dbReference type="STRING" id="329884.A0A4U0Y460"/>
<protein>
    <recommendedName>
        <fullName evidence="4">Xylanolytic transcriptional activator regulatory domain-containing protein</fullName>
    </recommendedName>
</protein>
<keyword evidence="6" id="KW-1185">Reference proteome</keyword>